<reference evidence="3" key="1">
    <citation type="submission" date="2016-07" db="EMBL/GenBank/DDBJ databases">
        <authorList>
            <person name="Florea S."/>
            <person name="Webb J.S."/>
            <person name="Jaromczyk J."/>
            <person name="Schardl C.L."/>
        </authorList>
    </citation>
    <scope>NUCLEOTIDE SEQUENCE [LARGE SCALE GENOMIC DNA]</scope>
    <source>
        <strain evidence="3">MV-1</strain>
    </source>
</reference>
<dbReference type="AlphaFoldDB" id="A0A1E5Q3G5"/>
<dbReference type="PANTHER" id="PTHR43096">
    <property type="entry name" value="DNAJ HOMOLOG 1, MITOCHONDRIAL-RELATED"/>
    <property type="match status" value="1"/>
</dbReference>
<comment type="caution">
    <text evidence="2">The sequence shown here is derived from an EMBL/GenBank/DDBJ whole genome shotgun (WGS) entry which is preliminary data.</text>
</comment>
<dbReference type="CDD" id="cd10747">
    <property type="entry name" value="DnaJ_C"/>
    <property type="match status" value="1"/>
</dbReference>
<protein>
    <submittedName>
        <fullName evidence="2">Molecular chaperone DnaJ</fullName>
    </submittedName>
</protein>
<dbReference type="Proteomes" id="UP000095347">
    <property type="component" value="Unassembled WGS sequence"/>
</dbReference>
<evidence type="ECO:0000259" key="1">
    <source>
        <dbReference type="PROSITE" id="PS50076"/>
    </source>
</evidence>
<dbReference type="PANTHER" id="PTHR43096:SF10">
    <property type="entry name" value="CHAPERONE PROTEIN DNAJ A6, CHLOROPLASTIC"/>
    <property type="match status" value="1"/>
</dbReference>
<accession>A0A1E5Q3G5</accession>
<dbReference type="EMBL" id="MCGG01000084">
    <property type="protein sequence ID" value="OEJ63814.1"/>
    <property type="molecule type" value="Genomic_DNA"/>
</dbReference>
<dbReference type="FunFam" id="2.60.260.20:FF:000013">
    <property type="entry name" value="DnaJ subfamily B member 11"/>
    <property type="match status" value="1"/>
</dbReference>
<dbReference type="InterPro" id="IPR036869">
    <property type="entry name" value="J_dom_sf"/>
</dbReference>
<evidence type="ECO:0000313" key="3">
    <source>
        <dbReference type="Proteomes" id="UP000095347"/>
    </source>
</evidence>
<dbReference type="InterPro" id="IPR001623">
    <property type="entry name" value="DnaJ_domain"/>
</dbReference>
<proteinExistence type="predicted"/>
<dbReference type="PROSITE" id="PS50076">
    <property type="entry name" value="DNAJ_2"/>
    <property type="match status" value="1"/>
</dbReference>
<name>A0A1E5Q3G5_9PROT</name>
<sequence>MRDPYEVLGVSKTATTDDIRQAYRKLAKKSHPDLHPGDAKAETRFKELSNAKELLSDADKRRRFDAGEIDAAGNERPQHNYYRPYADGGEGAKYARYGDGQDPENMSDIFADLFRGRGGGGEGLKMRGQDVSYSLAVPFIDAARGGKMRATMADGKVLDISIPEGVHDRQLLRLRGKGMPGIGGGPSGDAYVEVHIQSHRFFDRKDNNIHMTLPVTLREAVLGGKVKVPTVYGHVEMTVPKNANAGTTLRLKGKGILDPKSGQRGDQYVRIEIVLPEHPDAELEAFVRDWQTGEDDPRKGMVAL</sequence>
<dbReference type="SUPFAM" id="SSF49493">
    <property type="entry name" value="HSP40/DnaJ peptide-binding domain"/>
    <property type="match status" value="2"/>
</dbReference>
<dbReference type="Pfam" id="PF01556">
    <property type="entry name" value="DnaJ_C"/>
    <property type="match status" value="1"/>
</dbReference>
<dbReference type="GO" id="GO:0051082">
    <property type="term" value="F:unfolded protein binding"/>
    <property type="evidence" value="ECO:0007669"/>
    <property type="project" value="InterPro"/>
</dbReference>
<dbReference type="SUPFAM" id="SSF46565">
    <property type="entry name" value="Chaperone J-domain"/>
    <property type="match status" value="1"/>
</dbReference>
<dbReference type="STRING" id="28181.BEN30_17225"/>
<feature type="domain" description="J" evidence="1">
    <location>
        <begin position="3"/>
        <end position="68"/>
    </location>
</feature>
<evidence type="ECO:0000313" key="2">
    <source>
        <dbReference type="EMBL" id="OEJ63814.1"/>
    </source>
</evidence>
<dbReference type="SMART" id="SM00271">
    <property type="entry name" value="DnaJ"/>
    <property type="match status" value="1"/>
</dbReference>
<dbReference type="InterPro" id="IPR008971">
    <property type="entry name" value="HSP40/DnaJ_pept-bd"/>
</dbReference>
<dbReference type="CDD" id="cd06257">
    <property type="entry name" value="DnaJ"/>
    <property type="match status" value="1"/>
</dbReference>
<organism evidence="2 3">
    <name type="scientific">Magnetovibrio blakemorei</name>
    <dbReference type="NCBI Taxonomy" id="28181"/>
    <lineage>
        <taxon>Bacteria</taxon>
        <taxon>Pseudomonadati</taxon>
        <taxon>Pseudomonadota</taxon>
        <taxon>Alphaproteobacteria</taxon>
        <taxon>Rhodospirillales</taxon>
        <taxon>Magnetovibrionaceae</taxon>
        <taxon>Magnetovibrio</taxon>
    </lineage>
</organism>
<dbReference type="InterPro" id="IPR002939">
    <property type="entry name" value="DnaJ_C"/>
</dbReference>
<dbReference type="Gene3D" id="2.60.260.20">
    <property type="entry name" value="Urease metallochaperone UreE, N-terminal domain"/>
    <property type="match status" value="2"/>
</dbReference>
<dbReference type="GO" id="GO:0005737">
    <property type="term" value="C:cytoplasm"/>
    <property type="evidence" value="ECO:0007669"/>
    <property type="project" value="TreeGrafter"/>
</dbReference>
<gene>
    <name evidence="2" type="ORF">BEN30_17225</name>
</gene>
<dbReference type="GO" id="GO:0042026">
    <property type="term" value="P:protein refolding"/>
    <property type="evidence" value="ECO:0007669"/>
    <property type="project" value="TreeGrafter"/>
</dbReference>
<dbReference type="OrthoDB" id="9779889at2"/>
<keyword evidence="3" id="KW-1185">Reference proteome</keyword>
<dbReference type="Pfam" id="PF00226">
    <property type="entry name" value="DnaJ"/>
    <property type="match status" value="1"/>
</dbReference>
<dbReference type="PRINTS" id="PR00625">
    <property type="entry name" value="JDOMAIN"/>
</dbReference>
<dbReference type="Gene3D" id="1.10.287.110">
    <property type="entry name" value="DnaJ domain"/>
    <property type="match status" value="1"/>
</dbReference>